<comment type="caution">
    <text evidence="1">The sequence shown here is derived from an EMBL/GenBank/DDBJ whole genome shotgun (WGS) entry which is preliminary data.</text>
</comment>
<accession>A0A4C1TSI4</accession>
<organism evidence="1 2">
    <name type="scientific">Eumeta variegata</name>
    <name type="common">Bagworm moth</name>
    <name type="synonym">Eumeta japonica</name>
    <dbReference type="NCBI Taxonomy" id="151549"/>
    <lineage>
        <taxon>Eukaryota</taxon>
        <taxon>Metazoa</taxon>
        <taxon>Ecdysozoa</taxon>
        <taxon>Arthropoda</taxon>
        <taxon>Hexapoda</taxon>
        <taxon>Insecta</taxon>
        <taxon>Pterygota</taxon>
        <taxon>Neoptera</taxon>
        <taxon>Endopterygota</taxon>
        <taxon>Lepidoptera</taxon>
        <taxon>Glossata</taxon>
        <taxon>Ditrysia</taxon>
        <taxon>Tineoidea</taxon>
        <taxon>Psychidae</taxon>
        <taxon>Oiketicinae</taxon>
        <taxon>Eumeta</taxon>
    </lineage>
</organism>
<name>A0A4C1TSI4_EUMVA</name>
<sequence length="181" mass="20176">MKVLQINLQHYSSIYCPTNAPHKAGRRYYAGAGTIDKPWHYPGTTRRYKLLYATNTGGATTCYNGSKGGKCCEEEHSEADANAYHQLWGYGHEQKRTDWETQCEILFGILAQPPTVSNVEDIEESVRFLNGAFKHATERTCRVSFRCKISDHHGGLPSLLICDENVGSCLTGKDNGKLDSV</sequence>
<reference evidence="1 2" key="1">
    <citation type="journal article" date="2019" name="Commun. Biol.">
        <title>The bagworm genome reveals a unique fibroin gene that provides high tensile strength.</title>
        <authorList>
            <person name="Kono N."/>
            <person name="Nakamura H."/>
            <person name="Ohtoshi R."/>
            <person name="Tomita M."/>
            <person name="Numata K."/>
            <person name="Arakawa K."/>
        </authorList>
    </citation>
    <scope>NUCLEOTIDE SEQUENCE [LARGE SCALE GENOMIC DNA]</scope>
</reference>
<gene>
    <name evidence="1" type="ORF">EVAR_72278_1</name>
</gene>
<proteinExistence type="predicted"/>
<keyword evidence="2" id="KW-1185">Reference proteome</keyword>
<protein>
    <submittedName>
        <fullName evidence="1">Uncharacterized protein</fullName>
    </submittedName>
</protein>
<dbReference type="EMBL" id="BGZK01006173">
    <property type="protein sequence ID" value="GBP16970.1"/>
    <property type="molecule type" value="Genomic_DNA"/>
</dbReference>
<evidence type="ECO:0000313" key="1">
    <source>
        <dbReference type="EMBL" id="GBP16970.1"/>
    </source>
</evidence>
<dbReference type="AlphaFoldDB" id="A0A4C1TSI4"/>
<dbReference type="Proteomes" id="UP000299102">
    <property type="component" value="Unassembled WGS sequence"/>
</dbReference>
<evidence type="ECO:0000313" key="2">
    <source>
        <dbReference type="Proteomes" id="UP000299102"/>
    </source>
</evidence>